<gene>
    <name evidence="2" type="ORF">BGZ96_000598</name>
</gene>
<dbReference type="SUPFAM" id="SSF53335">
    <property type="entry name" value="S-adenosyl-L-methionine-dependent methyltransferases"/>
    <property type="match status" value="1"/>
</dbReference>
<dbReference type="EMBL" id="JAAAIM010001087">
    <property type="protein sequence ID" value="KAG0282326.1"/>
    <property type="molecule type" value="Genomic_DNA"/>
</dbReference>
<feature type="region of interest" description="Disordered" evidence="1">
    <location>
        <begin position="1"/>
        <end position="51"/>
    </location>
</feature>
<keyword evidence="3" id="KW-1185">Reference proteome</keyword>
<accession>A0ABQ7JNU0</accession>
<dbReference type="Proteomes" id="UP001194696">
    <property type="component" value="Unassembled WGS sequence"/>
</dbReference>
<proteinExistence type="predicted"/>
<dbReference type="PANTHER" id="PTHR14614">
    <property type="entry name" value="HEPATOCELLULAR CARCINOMA-ASSOCIATED ANTIGEN"/>
    <property type="match status" value="1"/>
</dbReference>
<evidence type="ECO:0000313" key="2">
    <source>
        <dbReference type="EMBL" id="KAG0282326.1"/>
    </source>
</evidence>
<evidence type="ECO:0008006" key="4">
    <source>
        <dbReference type="Google" id="ProtNLM"/>
    </source>
</evidence>
<evidence type="ECO:0000256" key="1">
    <source>
        <dbReference type="SAM" id="MobiDB-lite"/>
    </source>
</evidence>
<sequence>MATKKSTPFVRTPAQQEADQIKRLERTQRREQHTPSSSTPTSTSTSSVGGRRDFLDGFDQSIGLFGDSQVANGEAGQIFDYQQGTLKLHLANVAGGVVKFMSHYVWNAALVMADYIEAGDVVDIRGKRVIEFGAGAALPGILCVKRGAQFVTLTDYPDPAIVQNLERNWFENLVESDQDKDLRRIAGSASFDTEAYTEIVTSAPFVKGSRRNQEEQRVKCAVRGHAWGENVQEMLDCLPSLTQDSERAAGAGGVVTDNNNNNRRYDWVLLADTLWVSEGHADLLKSCLAVLNEQGKIFVCCGLHTGYNTVQRFMSLATSPAFGLQSRLVEIRRLPLWGETRSPEELQKEKELLKEDDLEQFSVEDRNRTVLVYELWR</sequence>
<name>A0ABQ7JNU0_9FUNG</name>
<feature type="compositionally biased region" description="Basic and acidic residues" evidence="1">
    <location>
        <begin position="19"/>
        <end position="33"/>
    </location>
</feature>
<dbReference type="Gene3D" id="3.40.50.150">
    <property type="entry name" value="Vaccinia Virus protein VP39"/>
    <property type="match status" value="1"/>
</dbReference>
<dbReference type="Pfam" id="PF10294">
    <property type="entry name" value="Methyltransf_16"/>
    <property type="match status" value="1"/>
</dbReference>
<dbReference type="InterPro" id="IPR029063">
    <property type="entry name" value="SAM-dependent_MTases_sf"/>
</dbReference>
<reference evidence="2 3" key="1">
    <citation type="journal article" date="2020" name="Fungal Divers.">
        <title>Resolving the Mortierellaceae phylogeny through synthesis of multi-gene phylogenetics and phylogenomics.</title>
        <authorList>
            <person name="Vandepol N."/>
            <person name="Liber J."/>
            <person name="Desiro A."/>
            <person name="Na H."/>
            <person name="Kennedy M."/>
            <person name="Barry K."/>
            <person name="Grigoriev I.V."/>
            <person name="Miller A.N."/>
            <person name="O'Donnell K."/>
            <person name="Stajich J.E."/>
            <person name="Bonito G."/>
        </authorList>
    </citation>
    <scope>NUCLEOTIDE SEQUENCE [LARGE SCALE GENOMIC DNA]</scope>
    <source>
        <strain evidence="2 3">AD045</strain>
    </source>
</reference>
<comment type="caution">
    <text evidence="2">The sequence shown here is derived from an EMBL/GenBank/DDBJ whole genome shotgun (WGS) entry which is preliminary data.</text>
</comment>
<feature type="compositionally biased region" description="Low complexity" evidence="1">
    <location>
        <begin position="34"/>
        <end position="47"/>
    </location>
</feature>
<organism evidence="2 3">
    <name type="scientific">Linnemannia gamsii</name>
    <dbReference type="NCBI Taxonomy" id="64522"/>
    <lineage>
        <taxon>Eukaryota</taxon>
        <taxon>Fungi</taxon>
        <taxon>Fungi incertae sedis</taxon>
        <taxon>Mucoromycota</taxon>
        <taxon>Mortierellomycotina</taxon>
        <taxon>Mortierellomycetes</taxon>
        <taxon>Mortierellales</taxon>
        <taxon>Mortierellaceae</taxon>
        <taxon>Linnemannia</taxon>
    </lineage>
</organism>
<dbReference type="InterPro" id="IPR019410">
    <property type="entry name" value="Methyltransf_16"/>
</dbReference>
<dbReference type="PANTHER" id="PTHR14614:SF104">
    <property type="entry name" value="N-METHYLTRANSFERASE, PUTATIVE (AFU_ORTHOLOGUE AFUA_1G17750)-RELATED"/>
    <property type="match status" value="1"/>
</dbReference>
<evidence type="ECO:0000313" key="3">
    <source>
        <dbReference type="Proteomes" id="UP001194696"/>
    </source>
</evidence>
<protein>
    <recommendedName>
        <fullName evidence="4">Nicotinamide N-methyltransferase</fullName>
    </recommendedName>
</protein>